<evidence type="ECO:0000256" key="3">
    <source>
        <dbReference type="ARBA" id="ARBA00022989"/>
    </source>
</evidence>
<gene>
    <name evidence="6" type="ORF">A2519_09775</name>
</gene>
<evidence type="ECO:0000256" key="5">
    <source>
        <dbReference type="SAM" id="Phobius"/>
    </source>
</evidence>
<feature type="transmembrane region" description="Helical" evidence="5">
    <location>
        <begin position="21"/>
        <end position="45"/>
    </location>
</feature>
<dbReference type="InterPro" id="IPR010540">
    <property type="entry name" value="CmpB_TMEM229"/>
</dbReference>
<dbReference type="Proteomes" id="UP000179243">
    <property type="component" value="Unassembled WGS sequence"/>
</dbReference>
<dbReference type="AlphaFoldDB" id="A0A1F7FA48"/>
<dbReference type="PANTHER" id="PTHR31746:SF2">
    <property type="entry name" value="TRANSMEMBRANE PROTEIN 229A"/>
    <property type="match status" value="1"/>
</dbReference>
<feature type="transmembrane region" description="Helical" evidence="5">
    <location>
        <begin position="84"/>
        <end position="104"/>
    </location>
</feature>
<keyword evidence="4 5" id="KW-0472">Membrane</keyword>
<evidence type="ECO:0000256" key="1">
    <source>
        <dbReference type="ARBA" id="ARBA00004141"/>
    </source>
</evidence>
<keyword evidence="3 5" id="KW-1133">Transmembrane helix</keyword>
<comment type="subcellular location">
    <subcellularLocation>
        <location evidence="1">Membrane</location>
        <topology evidence="1">Multi-pass membrane protein</topology>
    </subcellularLocation>
</comment>
<evidence type="ECO:0000256" key="2">
    <source>
        <dbReference type="ARBA" id="ARBA00022692"/>
    </source>
</evidence>
<dbReference type="PANTHER" id="PTHR31746">
    <property type="entry name" value="TRANSMEMBRANE PROTEIN 229 FAMILY MEMBER"/>
    <property type="match status" value="1"/>
</dbReference>
<dbReference type="Pfam" id="PF06541">
    <property type="entry name" value="ABC_trans_CmpB"/>
    <property type="match status" value="1"/>
</dbReference>
<proteinExistence type="predicted"/>
<sequence>MFRKLSHIAKSRSFQIRAARVVYAFLRFIVYGTVGVAAEVANYSLVKIGRKFFLTSWIFQADWRVDEKLGLNAIWADQCAWWSLYGQCSLWMFPVYGLCALLLIERIYRFCKKKGFNILIRGSLYAIAILGFEFVSGFALLKITGFRIWDYQDALNLKRMTTIYLFPLWFFTGVFVELIYRELQDSGLRSMANEIAEEIVE</sequence>
<protein>
    <submittedName>
        <fullName evidence="6">Uncharacterized protein</fullName>
    </submittedName>
</protein>
<reference evidence="6 7" key="1">
    <citation type="journal article" date="2016" name="Nat. Commun.">
        <title>Thousands of microbial genomes shed light on interconnected biogeochemical processes in an aquifer system.</title>
        <authorList>
            <person name="Anantharaman K."/>
            <person name="Brown C.T."/>
            <person name="Hug L.A."/>
            <person name="Sharon I."/>
            <person name="Castelle C.J."/>
            <person name="Probst A.J."/>
            <person name="Thomas B.C."/>
            <person name="Singh A."/>
            <person name="Wilkins M.J."/>
            <person name="Karaoz U."/>
            <person name="Brodie E.L."/>
            <person name="Williams K.H."/>
            <person name="Hubbard S.S."/>
            <person name="Banfield J.F."/>
        </authorList>
    </citation>
    <scope>NUCLEOTIDE SEQUENCE [LARGE SCALE GENOMIC DNA]</scope>
</reference>
<feature type="transmembrane region" description="Helical" evidence="5">
    <location>
        <begin position="124"/>
        <end position="143"/>
    </location>
</feature>
<feature type="transmembrane region" description="Helical" evidence="5">
    <location>
        <begin position="163"/>
        <end position="180"/>
    </location>
</feature>
<organism evidence="6 7">
    <name type="scientific">Candidatus Raymondbacteria bacterium RIFOXYD12_FULL_49_13</name>
    <dbReference type="NCBI Taxonomy" id="1817890"/>
    <lineage>
        <taxon>Bacteria</taxon>
        <taxon>Raymondiibacteriota</taxon>
    </lineage>
</organism>
<evidence type="ECO:0000313" key="6">
    <source>
        <dbReference type="EMBL" id="OGK03513.1"/>
    </source>
</evidence>
<evidence type="ECO:0000313" key="7">
    <source>
        <dbReference type="Proteomes" id="UP000179243"/>
    </source>
</evidence>
<dbReference type="EMBL" id="MFYX01000088">
    <property type="protein sequence ID" value="OGK03513.1"/>
    <property type="molecule type" value="Genomic_DNA"/>
</dbReference>
<comment type="caution">
    <text evidence="6">The sequence shown here is derived from an EMBL/GenBank/DDBJ whole genome shotgun (WGS) entry which is preliminary data.</text>
</comment>
<dbReference type="GO" id="GO:0016020">
    <property type="term" value="C:membrane"/>
    <property type="evidence" value="ECO:0007669"/>
    <property type="project" value="UniProtKB-SubCell"/>
</dbReference>
<evidence type="ECO:0000256" key="4">
    <source>
        <dbReference type="ARBA" id="ARBA00023136"/>
    </source>
</evidence>
<name>A0A1F7FA48_UNCRA</name>
<accession>A0A1F7FA48</accession>
<keyword evidence="2 5" id="KW-0812">Transmembrane</keyword>